<dbReference type="Gene3D" id="3.40.50.300">
    <property type="entry name" value="P-loop containing nucleotide triphosphate hydrolases"/>
    <property type="match status" value="1"/>
</dbReference>
<dbReference type="GO" id="GO:0004713">
    <property type="term" value="F:protein tyrosine kinase activity"/>
    <property type="evidence" value="ECO:0007669"/>
    <property type="project" value="TreeGrafter"/>
</dbReference>
<dbReference type="Pfam" id="PF13614">
    <property type="entry name" value="AAA_31"/>
    <property type="match status" value="1"/>
</dbReference>
<evidence type="ECO:0000256" key="1">
    <source>
        <dbReference type="ARBA" id="ARBA00007316"/>
    </source>
</evidence>
<protein>
    <recommendedName>
        <fullName evidence="2">non-specific protein-tyrosine kinase</fullName>
        <ecNumber evidence="2">2.7.10.2</ecNumber>
    </recommendedName>
</protein>
<name>A0A9D1MTH6_9FIRM</name>
<dbReference type="NCBIfam" id="TIGR01007">
    <property type="entry name" value="eps_fam"/>
    <property type="match status" value="1"/>
</dbReference>
<dbReference type="InterPro" id="IPR005702">
    <property type="entry name" value="Wzc-like_C"/>
</dbReference>
<proteinExistence type="inferred from homology"/>
<sequence length="250" mass="27576">MRRQKQASTGLFRQEDARKILSPDAPFQEREAYNAIRTNLLFSQRGEKCPVFAVTSPTANNGKTLNSVNLAVAYAQMGKKTLLIDADMRNPTVHKMFHLPGKNGLSEFLAGLQSEITPLETDREDLYILPAGAAPPNPAELLAGAQARRLIERVRNRFDCVFIDTPPVNIVTDATLLGTAVTGYILIVKAGSTVKAEVRTALNLLGQVDAVILGFILNNVTPQNSAYGAHYKYGYSHYANRTQREMRDEN</sequence>
<evidence type="ECO:0000259" key="9">
    <source>
        <dbReference type="Pfam" id="PF13614"/>
    </source>
</evidence>
<keyword evidence="7" id="KW-0829">Tyrosine-protein kinase</keyword>
<dbReference type="GO" id="GO:0005886">
    <property type="term" value="C:plasma membrane"/>
    <property type="evidence" value="ECO:0007669"/>
    <property type="project" value="TreeGrafter"/>
</dbReference>
<comment type="catalytic activity">
    <reaction evidence="8">
        <text>L-tyrosyl-[protein] + ATP = O-phospho-L-tyrosyl-[protein] + ADP + H(+)</text>
        <dbReference type="Rhea" id="RHEA:10596"/>
        <dbReference type="Rhea" id="RHEA-COMP:10136"/>
        <dbReference type="Rhea" id="RHEA-COMP:20101"/>
        <dbReference type="ChEBI" id="CHEBI:15378"/>
        <dbReference type="ChEBI" id="CHEBI:30616"/>
        <dbReference type="ChEBI" id="CHEBI:46858"/>
        <dbReference type="ChEBI" id="CHEBI:61978"/>
        <dbReference type="ChEBI" id="CHEBI:456216"/>
        <dbReference type="EC" id="2.7.10.2"/>
    </reaction>
</comment>
<keyword evidence="3" id="KW-0808">Transferase</keyword>
<accession>A0A9D1MTH6</accession>
<evidence type="ECO:0000256" key="5">
    <source>
        <dbReference type="ARBA" id="ARBA00022777"/>
    </source>
</evidence>
<feature type="domain" description="AAA" evidence="9">
    <location>
        <begin position="62"/>
        <end position="177"/>
    </location>
</feature>
<keyword evidence="4" id="KW-0547">Nucleotide-binding</keyword>
<keyword evidence="6" id="KW-0067">ATP-binding</keyword>
<dbReference type="CDD" id="cd05387">
    <property type="entry name" value="BY-kinase"/>
    <property type="match status" value="1"/>
</dbReference>
<dbReference type="PANTHER" id="PTHR32309:SF13">
    <property type="entry name" value="FERRIC ENTEROBACTIN TRANSPORT PROTEIN FEPE"/>
    <property type="match status" value="1"/>
</dbReference>
<dbReference type="Proteomes" id="UP000824125">
    <property type="component" value="Unassembled WGS sequence"/>
</dbReference>
<dbReference type="EMBL" id="DVNM01000004">
    <property type="protein sequence ID" value="HIU68473.1"/>
    <property type="molecule type" value="Genomic_DNA"/>
</dbReference>
<evidence type="ECO:0000256" key="6">
    <source>
        <dbReference type="ARBA" id="ARBA00022840"/>
    </source>
</evidence>
<evidence type="ECO:0000256" key="4">
    <source>
        <dbReference type="ARBA" id="ARBA00022741"/>
    </source>
</evidence>
<comment type="similarity">
    <text evidence="1">Belongs to the CpsD/CapB family.</text>
</comment>
<dbReference type="InterPro" id="IPR050445">
    <property type="entry name" value="Bact_polysacc_biosynth/exp"/>
</dbReference>
<evidence type="ECO:0000256" key="3">
    <source>
        <dbReference type="ARBA" id="ARBA00022679"/>
    </source>
</evidence>
<dbReference type="PANTHER" id="PTHR32309">
    <property type="entry name" value="TYROSINE-PROTEIN KINASE"/>
    <property type="match status" value="1"/>
</dbReference>
<evidence type="ECO:0000313" key="10">
    <source>
        <dbReference type="EMBL" id="HIU68473.1"/>
    </source>
</evidence>
<dbReference type="InterPro" id="IPR027417">
    <property type="entry name" value="P-loop_NTPase"/>
</dbReference>
<gene>
    <name evidence="10" type="ORF">IAD23_00765</name>
</gene>
<organism evidence="10 11">
    <name type="scientific">Candidatus Scybalenecus merdavium</name>
    <dbReference type="NCBI Taxonomy" id="2840939"/>
    <lineage>
        <taxon>Bacteria</taxon>
        <taxon>Bacillati</taxon>
        <taxon>Bacillota</taxon>
        <taxon>Clostridia</taxon>
        <taxon>Eubacteriales</taxon>
        <taxon>Oscillospiraceae</taxon>
        <taxon>Oscillospiraceae incertae sedis</taxon>
        <taxon>Candidatus Scybalenecus</taxon>
    </lineage>
</organism>
<evidence type="ECO:0000256" key="7">
    <source>
        <dbReference type="ARBA" id="ARBA00023137"/>
    </source>
</evidence>
<evidence type="ECO:0000313" key="11">
    <source>
        <dbReference type="Proteomes" id="UP000824125"/>
    </source>
</evidence>
<keyword evidence="5 10" id="KW-0418">Kinase</keyword>
<dbReference type="InterPro" id="IPR025669">
    <property type="entry name" value="AAA_dom"/>
</dbReference>
<dbReference type="AlphaFoldDB" id="A0A9D1MTH6"/>
<dbReference type="SUPFAM" id="SSF52540">
    <property type="entry name" value="P-loop containing nucleoside triphosphate hydrolases"/>
    <property type="match status" value="1"/>
</dbReference>
<reference evidence="10" key="2">
    <citation type="journal article" date="2021" name="PeerJ">
        <title>Extensive microbial diversity within the chicken gut microbiome revealed by metagenomics and culture.</title>
        <authorList>
            <person name="Gilroy R."/>
            <person name="Ravi A."/>
            <person name="Getino M."/>
            <person name="Pursley I."/>
            <person name="Horton D.L."/>
            <person name="Alikhan N.F."/>
            <person name="Baker D."/>
            <person name="Gharbi K."/>
            <person name="Hall N."/>
            <person name="Watson M."/>
            <person name="Adriaenssens E.M."/>
            <person name="Foster-Nyarko E."/>
            <person name="Jarju S."/>
            <person name="Secka A."/>
            <person name="Antonio M."/>
            <person name="Oren A."/>
            <person name="Chaudhuri R.R."/>
            <person name="La Ragione R."/>
            <person name="Hildebrand F."/>
            <person name="Pallen M.J."/>
        </authorList>
    </citation>
    <scope>NUCLEOTIDE SEQUENCE</scope>
    <source>
        <strain evidence="10">CHK176-6737</strain>
    </source>
</reference>
<comment type="caution">
    <text evidence="10">The sequence shown here is derived from an EMBL/GenBank/DDBJ whole genome shotgun (WGS) entry which is preliminary data.</text>
</comment>
<reference evidence="10" key="1">
    <citation type="submission" date="2020-10" db="EMBL/GenBank/DDBJ databases">
        <authorList>
            <person name="Gilroy R."/>
        </authorList>
    </citation>
    <scope>NUCLEOTIDE SEQUENCE</scope>
    <source>
        <strain evidence="10">CHK176-6737</strain>
    </source>
</reference>
<evidence type="ECO:0000256" key="8">
    <source>
        <dbReference type="ARBA" id="ARBA00051245"/>
    </source>
</evidence>
<dbReference type="GO" id="GO:0005524">
    <property type="term" value="F:ATP binding"/>
    <property type="evidence" value="ECO:0007669"/>
    <property type="project" value="UniProtKB-KW"/>
</dbReference>
<dbReference type="EC" id="2.7.10.2" evidence="2"/>
<evidence type="ECO:0000256" key="2">
    <source>
        <dbReference type="ARBA" id="ARBA00011903"/>
    </source>
</evidence>